<accession>A0A1I4NRQ6</accession>
<sequence>MNNEEIQKLGKELKDVLNIGTSPVAVHLVKVDEDIPEDIPHIGETTRHCQMVDNVRRLHNQFYATLDDQMCKGGASVMGLAEMSPKLKSGEVYYNLNHFASLEAAKATMEKVPMVDANSIKAVLYAPLEKTTFLPDVILVIAKPKIVMELSQALLQKNGGRVNAGFAGKQSVCADGVSYPYLTGEAGVTIGCSGSRKYTEIQDEEMIMSVPVDMLPALVESAKAMFGTYAC</sequence>
<dbReference type="Proteomes" id="UP000198535">
    <property type="component" value="Unassembled WGS sequence"/>
</dbReference>
<dbReference type="AlphaFoldDB" id="A0A1I4NRQ6"/>
<dbReference type="STRING" id="487685.SAMN04488696_0225"/>
<gene>
    <name evidence="1" type="ORF">SAMN04488696_0225</name>
</gene>
<dbReference type="EMBL" id="FOUJ01000001">
    <property type="protein sequence ID" value="SFM18204.1"/>
    <property type="molecule type" value="Genomic_DNA"/>
</dbReference>
<name>A0A1I4NRQ6_9EURY</name>
<reference evidence="2" key="1">
    <citation type="submission" date="2016-10" db="EMBL/GenBank/DDBJ databases">
        <authorList>
            <person name="Varghese N."/>
            <person name="Submissions S."/>
        </authorList>
    </citation>
    <scope>NUCLEOTIDE SEQUENCE [LARGE SCALE GENOMIC DNA]</scope>
    <source>
        <strain evidence="2">Mob M</strain>
    </source>
</reference>
<dbReference type="PANTHER" id="PTHR37954">
    <property type="entry name" value="BLL4979 PROTEIN"/>
    <property type="match status" value="1"/>
</dbReference>
<dbReference type="OrthoDB" id="89232at2157"/>
<evidence type="ECO:0000313" key="1">
    <source>
        <dbReference type="EMBL" id="SFM18204.1"/>
    </source>
</evidence>
<protein>
    <submittedName>
        <fullName evidence="1">Uncharacterized conserved protein, DUF169 family</fullName>
    </submittedName>
</protein>
<dbReference type="RefSeq" id="WP_091931990.1">
    <property type="nucleotide sequence ID" value="NZ_FOUJ01000001.1"/>
</dbReference>
<keyword evidence="2" id="KW-1185">Reference proteome</keyword>
<organism evidence="1 2">
    <name type="scientific">Methanolobus profundi</name>
    <dbReference type="NCBI Taxonomy" id="487685"/>
    <lineage>
        <taxon>Archaea</taxon>
        <taxon>Methanobacteriati</taxon>
        <taxon>Methanobacteriota</taxon>
        <taxon>Stenosarchaea group</taxon>
        <taxon>Methanomicrobia</taxon>
        <taxon>Methanosarcinales</taxon>
        <taxon>Methanosarcinaceae</taxon>
        <taxon>Methanolobus</taxon>
    </lineage>
</organism>
<proteinExistence type="predicted"/>
<dbReference type="Pfam" id="PF02596">
    <property type="entry name" value="DUF169"/>
    <property type="match status" value="1"/>
</dbReference>
<evidence type="ECO:0000313" key="2">
    <source>
        <dbReference type="Proteomes" id="UP000198535"/>
    </source>
</evidence>
<dbReference type="InterPro" id="IPR003748">
    <property type="entry name" value="DUF169"/>
</dbReference>
<dbReference type="PANTHER" id="PTHR37954:SF3">
    <property type="entry name" value="DUF169 DOMAIN-CONTAINING PROTEIN"/>
    <property type="match status" value="1"/>
</dbReference>